<feature type="signal peptide" evidence="1">
    <location>
        <begin position="1"/>
        <end position="19"/>
    </location>
</feature>
<dbReference type="Proteomes" id="UP000054383">
    <property type="component" value="Unassembled WGS sequence"/>
</dbReference>
<proteinExistence type="predicted"/>
<dbReference type="EMBL" id="CVMT01000002">
    <property type="protein sequence ID" value="CRG85906.1"/>
    <property type="molecule type" value="Genomic_DNA"/>
</dbReference>
<name>A0A0U1LT02_TALIS</name>
<feature type="chain" id="PRO_5006711214" evidence="1">
    <location>
        <begin position="20"/>
        <end position="203"/>
    </location>
</feature>
<organism evidence="2 3">
    <name type="scientific">Talaromyces islandicus</name>
    <name type="common">Penicillium islandicum</name>
    <dbReference type="NCBI Taxonomy" id="28573"/>
    <lineage>
        <taxon>Eukaryota</taxon>
        <taxon>Fungi</taxon>
        <taxon>Dikarya</taxon>
        <taxon>Ascomycota</taxon>
        <taxon>Pezizomycotina</taxon>
        <taxon>Eurotiomycetes</taxon>
        <taxon>Eurotiomycetidae</taxon>
        <taxon>Eurotiales</taxon>
        <taxon>Trichocomaceae</taxon>
        <taxon>Talaromyces</taxon>
        <taxon>Talaromyces sect. Islandici</taxon>
    </lineage>
</organism>
<reference evidence="2 3" key="1">
    <citation type="submission" date="2015-04" db="EMBL/GenBank/DDBJ databases">
        <authorList>
            <person name="Syromyatnikov M.Y."/>
            <person name="Popov V.N."/>
        </authorList>
    </citation>
    <scope>NUCLEOTIDE SEQUENCE [LARGE SCALE GENOMIC DNA]</scope>
    <source>
        <strain evidence="2">WF-38-12</strain>
    </source>
</reference>
<evidence type="ECO:0000256" key="1">
    <source>
        <dbReference type="SAM" id="SignalP"/>
    </source>
</evidence>
<keyword evidence="1" id="KW-0732">Signal</keyword>
<evidence type="ECO:0000313" key="2">
    <source>
        <dbReference type="EMBL" id="CRG85906.1"/>
    </source>
</evidence>
<evidence type="ECO:0000313" key="3">
    <source>
        <dbReference type="Proteomes" id="UP000054383"/>
    </source>
</evidence>
<dbReference type="AlphaFoldDB" id="A0A0U1LT02"/>
<gene>
    <name evidence="2" type="ORF">PISL3812_02909</name>
</gene>
<protein>
    <submittedName>
        <fullName evidence="2">Uncharacterized protein</fullName>
    </submittedName>
</protein>
<accession>A0A0U1LT02</accession>
<keyword evidence="3" id="KW-1185">Reference proteome</keyword>
<sequence length="203" mass="22642">MKRAAPTMVVLTLVFVWNAEEPATKYPAQKRMNALVPTKQTTARLKEEKRKKIAWIPKLLRQALSQKNKCYRPGLESWKIRYQAGSDGGPGGLSCISTRRESQISGSSTNLQDKVLSEDAWRHGLTLPPAYNVKTKWSNPTMGLKTLGHKALAQAEPLTGQGDKAIVETMATTATMSTGEQQVETHRVSTFRPGLFWERDGWC</sequence>